<evidence type="ECO:0008006" key="3">
    <source>
        <dbReference type="Google" id="ProtNLM"/>
    </source>
</evidence>
<dbReference type="Proteomes" id="UP000228531">
    <property type="component" value="Unassembled WGS sequence"/>
</dbReference>
<evidence type="ECO:0000313" key="1">
    <source>
        <dbReference type="EMBL" id="PJI91998.1"/>
    </source>
</evidence>
<accession>A0A2M8WM43</accession>
<name>A0A2M8WM43_9RHOB</name>
<sequence length="305" mass="34707">MGNNYPEWASAAAEFLSRNLPRAMDRPGWNDMASTAYQIGCMSLVKLGFADTTEWGAIPKDHPERPETLPRWDDICISVLWLAAQQNKLSYRLQDGSVLPRRIGNGFVMVRKDAPPPATPNIAARFGLGPALAQSEVERLLDQLGLVADGAWTKEAVFVLWRTSPKSWALDYTSDKRFLDSVQKAVASVPDEFASEISKLIVITDDDIDALINRHAEMIDQAREKYGPKARLGEIPSHEQAQRSLEFSRRNELDWLFFRRWRIDDGWLSDKEASRAIEIFHDRLAISMRKAVLRRLHPTKPSFFE</sequence>
<evidence type="ECO:0000313" key="2">
    <source>
        <dbReference type="Proteomes" id="UP000228531"/>
    </source>
</evidence>
<gene>
    <name evidence="1" type="ORF">BC777_0839</name>
</gene>
<organism evidence="1 2">
    <name type="scientific">Yoonia maricola</name>
    <dbReference type="NCBI Taxonomy" id="420999"/>
    <lineage>
        <taxon>Bacteria</taxon>
        <taxon>Pseudomonadati</taxon>
        <taxon>Pseudomonadota</taxon>
        <taxon>Alphaproteobacteria</taxon>
        <taxon>Rhodobacterales</taxon>
        <taxon>Paracoccaceae</taxon>
        <taxon>Yoonia</taxon>
    </lineage>
</organism>
<proteinExistence type="predicted"/>
<dbReference type="AlphaFoldDB" id="A0A2M8WM43"/>
<keyword evidence="2" id="KW-1185">Reference proteome</keyword>
<reference evidence="1 2" key="1">
    <citation type="submission" date="2017-11" db="EMBL/GenBank/DDBJ databases">
        <title>Genomic Encyclopedia of Archaeal and Bacterial Type Strains, Phase II (KMG-II): From Individual Species to Whole Genera.</title>
        <authorList>
            <person name="Goeker M."/>
        </authorList>
    </citation>
    <scope>NUCLEOTIDE SEQUENCE [LARGE SCALE GENOMIC DNA]</scope>
    <source>
        <strain evidence="1 2">DSM 29128</strain>
    </source>
</reference>
<dbReference type="EMBL" id="PGTY01000001">
    <property type="protein sequence ID" value="PJI91998.1"/>
    <property type="molecule type" value="Genomic_DNA"/>
</dbReference>
<comment type="caution">
    <text evidence="1">The sequence shown here is derived from an EMBL/GenBank/DDBJ whole genome shotgun (WGS) entry which is preliminary data.</text>
</comment>
<dbReference type="OrthoDB" id="7665018at2"/>
<protein>
    <recommendedName>
        <fullName evidence="3">Pellino protein</fullName>
    </recommendedName>
</protein>